<evidence type="ECO:0000313" key="9">
    <source>
        <dbReference type="Proteomes" id="UP001642487"/>
    </source>
</evidence>
<dbReference type="Proteomes" id="UP001642487">
    <property type="component" value="Chromosome 10"/>
</dbReference>
<feature type="signal peptide" evidence="5">
    <location>
        <begin position="1"/>
        <end position="30"/>
    </location>
</feature>
<feature type="compositionally biased region" description="Polar residues" evidence="4">
    <location>
        <begin position="357"/>
        <end position="369"/>
    </location>
</feature>
<keyword evidence="2" id="KW-0964">Secreted</keyword>
<comment type="subcellular location">
    <subcellularLocation>
        <location evidence="1">Secreted</location>
        <location evidence="1">Extracellular space</location>
    </subcellularLocation>
</comment>
<feature type="region of interest" description="Disordered" evidence="4">
    <location>
        <begin position="453"/>
        <end position="472"/>
    </location>
</feature>
<protein>
    <submittedName>
        <fullName evidence="6">Uncharacterized protein</fullName>
    </submittedName>
</protein>
<evidence type="ECO:0000256" key="1">
    <source>
        <dbReference type="ARBA" id="ARBA00004239"/>
    </source>
</evidence>
<dbReference type="InterPro" id="IPR039639">
    <property type="entry name" value="IDA-like"/>
</dbReference>
<dbReference type="EMBL" id="OZ021744">
    <property type="protein sequence ID" value="CAK9311627.1"/>
    <property type="molecule type" value="Genomic_DNA"/>
</dbReference>
<keyword evidence="9" id="KW-1185">Reference proteome</keyword>
<feature type="region of interest" description="Disordered" evidence="4">
    <location>
        <begin position="56"/>
        <end position="151"/>
    </location>
</feature>
<feature type="chain" id="PRO_5045029643" evidence="5">
    <location>
        <begin position="31"/>
        <end position="472"/>
    </location>
</feature>
<evidence type="ECO:0000256" key="4">
    <source>
        <dbReference type="SAM" id="MobiDB-lite"/>
    </source>
</evidence>
<evidence type="ECO:0000256" key="3">
    <source>
        <dbReference type="ARBA" id="ARBA00022729"/>
    </source>
</evidence>
<dbReference type="EMBL" id="OZ021744">
    <property type="protein sequence ID" value="CAK9311626.1"/>
    <property type="molecule type" value="Genomic_DNA"/>
</dbReference>
<evidence type="ECO:0000313" key="6">
    <source>
        <dbReference type="EMBL" id="CAK9311626.1"/>
    </source>
</evidence>
<evidence type="ECO:0000256" key="2">
    <source>
        <dbReference type="ARBA" id="ARBA00022525"/>
    </source>
</evidence>
<proteinExistence type="predicted"/>
<reference evidence="6 9" key="1">
    <citation type="submission" date="2024-03" db="EMBL/GenBank/DDBJ databases">
        <authorList>
            <person name="Gkanogiannis A."/>
            <person name="Becerra Lopez-Lavalle L."/>
        </authorList>
    </citation>
    <scope>NUCLEOTIDE SEQUENCE [LARGE SCALE GENOMIC DNA]</scope>
</reference>
<gene>
    <name evidence="6" type="ORF">CITCOLO1_LOCUS3286</name>
    <name evidence="7" type="ORF">CITCOLO1_LOCUS3287</name>
    <name evidence="8" type="ORF">CITCOLO1_LOCUS3288</name>
</gene>
<feature type="region of interest" description="Disordered" evidence="4">
    <location>
        <begin position="307"/>
        <end position="441"/>
    </location>
</feature>
<dbReference type="EMBL" id="OZ021744">
    <property type="protein sequence ID" value="CAK9311628.1"/>
    <property type="molecule type" value="Genomic_DNA"/>
</dbReference>
<evidence type="ECO:0000256" key="5">
    <source>
        <dbReference type="SAM" id="SignalP"/>
    </source>
</evidence>
<keyword evidence="3 5" id="KW-0732">Signal</keyword>
<dbReference type="PANTHER" id="PTHR33599">
    <property type="entry name" value="PROTEIN IDA-LIKE 5"/>
    <property type="match status" value="1"/>
</dbReference>
<evidence type="ECO:0000313" key="8">
    <source>
        <dbReference type="EMBL" id="CAK9311628.1"/>
    </source>
</evidence>
<dbReference type="PANTHER" id="PTHR33599:SF13">
    <property type="entry name" value="FORMIN-LIKE PROTEIN 20"/>
    <property type="match status" value="1"/>
</dbReference>
<feature type="compositionally biased region" description="Polar residues" evidence="4">
    <location>
        <begin position="106"/>
        <end position="118"/>
    </location>
</feature>
<accession>A0ABP0XTY7</accession>
<sequence>MVSISSRNVLSGACALILLGLHVATYQADAKNFFVDDGGFPIINNVLSDPSIKHPKRHIRFSTGKPKRVPDLDPPSSVGILSKEERTAPSGPSPRTSDNPPPPPHVSSTILHKQSSINFGMLPKGERIPPSGPSQRTSESPPPPPHAPSVILHKESGINFGILPKGVRIPPSGPSTRSSDYPPPPPHAPLVILKKESKIKFGMHPRNNPIPPSAPSGGRSTFSGACKYDGIALWIASISARTVYENKIIGAFIWACSRNVLSGACALILLGLHVATYQADAKNFFVDDGGFPIINNVLSDPSIKHPKRHIRFSTGKPKRVPDLDPPSSVGILSKEERTAPSGPSPRTSDNPPPPPHVSSTILHKQSSINFGMLPKGERIPPSGPSQRTSESPPPPPHAPSVILHKESGINFGILPKGVRIPPSGPSTRSSDYPPPPPHAPLVILKKESKIKFGMHPRNNPIPPSAPSGGVPS</sequence>
<name>A0ABP0XTY7_9ROSI</name>
<evidence type="ECO:0000313" key="7">
    <source>
        <dbReference type="EMBL" id="CAK9311627.1"/>
    </source>
</evidence>
<organism evidence="6 9">
    <name type="scientific">Citrullus colocynthis</name>
    <name type="common">colocynth</name>
    <dbReference type="NCBI Taxonomy" id="252529"/>
    <lineage>
        <taxon>Eukaryota</taxon>
        <taxon>Viridiplantae</taxon>
        <taxon>Streptophyta</taxon>
        <taxon>Embryophyta</taxon>
        <taxon>Tracheophyta</taxon>
        <taxon>Spermatophyta</taxon>
        <taxon>Magnoliopsida</taxon>
        <taxon>eudicotyledons</taxon>
        <taxon>Gunneridae</taxon>
        <taxon>Pentapetalae</taxon>
        <taxon>rosids</taxon>
        <taxon>fabids</taxon>
        <taxon>Cucurbitales</taxon>
        <taxon>Cucurbitaceae</taxon>
        <taxon>Benincaseae</taxon>
        <taxon>Citrullus</taxon>
    </lineage>
</organism>